<keyword evidence="2" id="KW-1185">Reference proteome</keyword>
<comment type="caution">
    <text evidence="1">The sequence shown here is derived from an EMBL/GenBank/DDBJ whole genome shotgun (WGS) entry which is preliminary data.</text>
</comment>
<gene>
    <name evidence="1" type="ORF">HCN52_20880</name>
</gene>
<dbReference type="Proteomes" id="UP000727056">
    <property type="component" value="Unassembled WGS sequence"/>
</dbReference>
<reference evidence="1 2" key="1">
    <citation type="submission" date="2020-03" db="EMBL/GenBank/DDBJ databases">
        <title>Draft genome of Streptomyces sp. ventii, isolated from the Axial Seamount in the Pacific Ocean, and resequencing of the two type strains Streptomyces lonarensis strain NCL 716 and Streptomyces bohaiensis strain 11A07.</title>
        <authorList>
            <person name="Loughran R.M."/>
            <person name="Pfannmuller K.M."/>
            <person name="Wasson B.J."/>
            <person name="Deadmond M.C."/>
            <person name="Paddock B.E."/>
            <person name="Koyack M.J."/>
            <person name="Gallegos D.A."/>
            <person name="Mitchell E.A."/>
            <person name="Ushijima B."/>
            <person name="Saw J.H."/>
            <person name="Mcphail K.L."/>
            <person name="Videau P."/>
        </authorList>
    </citation>
    <scope>NUCLEOTIDE SEQUENCE [LARGE SCALE GENOMIC DNA]</scope>
    <source>
        <strain evidence="1 2">11A07</strain>
    </source>
</reference>
<name>A0ABX1CE05_9ACTN</name>
<proteinExistence type="predicted"/>
<dbReference type="EMBL" id="JAAVJC010000283">
    <property type="protein sequence ID" value="NJQ17324.1"/>
    <property type="molecule type" value="Genomic_DNA"/>
</dbReference>
<organism evidence="1 2">
    <name type="scientific">Streptomyces bohaiensis</name>
    <dbReference type="NCBI Taxonomy" id="1431344"/>
    <lineage>
        <taxon>Bacteria</taxon>
        <taxon>Bacillati</taxon>
        <taxon>Actinomycetota</taxon>
        <taxon>Actinomycetes</taxon>
        <taxon>Kitasatosporales</taxon>
        <taxon>Streptomycetaceae</taxon>
        <taxon>Streptomyces</taxon>
    </lineage>
</organism>
<evidence type="ECO:0000313" key="1">
    <source>
        <dbReference type="EMBL" id="NJQ17324.1"/>
    </source>
</evidence>
<evidence type="ECO:0000313" key="2">
    <source>
        <dbReference type="Proteomes" id="UP000727056"/>
    </source>
</evidence>
<protein>
    <submittedName>
        <fullName evidence="1">Uncharacterized protein</fullName>
    </submittedName>
</protein>
<dbReference type="RefSeq" id="WP_168090000.1">
    <property type="nucleotide sequence ID" value="NZ_BHZH01000202.1"/>
</dbReference>
<accession>A0ABX1CE05</accession>
<sequence length="164" mass="17743">MGEEAAVAAGMPFRGPLPNGATGFPRRAAGALPSVAPGEFRAVLHHAARAAGGRLLATTERVHPLTYHHALISDRQGDHTVLGHCHLRWIAFADGVAEVHREEFAAPPSWAAAFGHGGFAVLSRETLRLDLDRAGRDALTPFEWREARYHGTRTLGGAVFNRWD</sequence>